<dbReference type="InterPro" id="IPR016160">
    <property type="entry name" value="Ald_DH_CS_CYS"/>
</dbReference>
<proteinExistence type="inferred from homology"/>
<evidence type="ECO:0000313" key="5">
    <source>
        <dbReference type="EMBL" id="VEG52587.1"/>
    </source>
</evidence>
<dbReference type="GO" id="GO:0008802">
    <property type="term" value="F:betaine-aldehyde dehydrogenase (NAD+) activity"/>
    <property type="evidence" value="ECO:0007669"/>
    <property type="project" value="UniProtKB-EC"/>
</dbReference>
<dbReference type="KEGG" id="mauu:NCTC10437_01530"/>
<dbReference type="STRING" id="1791.GCA_001049355_00483"/>
<dbReference type="InterPro" id="IPR015590">
    <property type="entry name" value="Aldehyde_DH_dom"/>
</dbReference>
<evidence type="ECO:0000256" key="1">
    <source>
        <dbReference type="ARBA" id="ARBA00009986"/>
    </source>
</evidence>
<dbReference type="PROSITE" id="PS00070">
    <property type="entry name" value="ALDEHYDE_DEHYDR_CYS"/>
    <property type="match status" value="1"/>
</dbReference>
<evidence type="ECO:0000256" key="3">
    <source>
        <dbReference type="ARBA" id="ARBA00023027"/>
    </source>
</evidence>
<dbReference type="InterPro" id="IPR016162">
    <property type="entry name" value="Ald_DH_N"/>
</dbReference>
<gene>
    <name evidence="5" type="primary">gabD_2</name>
    <name evidence="5" type="ORF">NCTC10437_01530</name>
</gene>
<dbReference type="Gene3D" id="3.40.309.10">
    <property type="entry name" value="Aldehyde Dehydrogenase, Chain A, domain 2"/>
    <property type="match status" value="1"/>
</dbReference>
<comment type="similarity">
    <text evidence="1">Belongs to the aldehyde dehydrogenase family.</text>
</comment>
<dbReference type="Pfam" id="PF00171">
    <property type="entry name" value="Aldedh"/>
    <property type="match status" value="1"/>
</dbReference>
<reference evidence="5 6" key="1">
    <citation type="submission" date="2018-12" db="EMBL/GenBank/DDBJ databases">
        <authorList>
            <consortium name="Pathogen Informatics"/>
        </authorList>
    </citation>
    <scope>NUCLEOTIDE SEQUENCE [LARGE SCALE GENOMIC DNA]</scope>
    <source>
        <strain evidence="5 6">NCTC10437</strain>
    </source>
</reference>
<keyword evidence="2 5" id="KW-0560">Oxidoreductase</keyword>
<dbReference type="OrthoDB" id="6882680at2"/>
<evidence type="ECO:0000313" key="6">
    <source>
        <dbReference type="Proteomes" id="UP000279306"/>
    </source>
</evidence>
<dbReference type="InterPro" id="IPR016163">
    <property type="entry name" value="Ald_DH_C"/>
</dbReference>
<sequence>MTSSAAVLDSTTDESTPPTYRWYAAGQWRDAAAGTFEDHNPYTGEVHAYVARCGRAEAADAVAAAERAFGEWSQMSPGAKAELFRRAAAVVHRRRDELVAQLARETGAAAFNAGFQVDLLGTLMEQVASWGYNPTGESLPSDLPGARHYVERRPLGVVVNFVPWNGASLLSWRSALAPLVFGNTVVIKPSELAPLSAGLLIAEVAHEAGFPPGVINVVTHAPGEAGPVADEFFDNPAVRCLNFIGSVATGRYLAERAGKTLKRTVMELGGYNPLLVMDDVDLDYAVRVATFSAFWHQGQVCMNARKILVHERIYEEFTQRLVTAAQKLPTGDPSDPTTFIGPLITPVAVEQVDRRVREATALGARALCGATYDGQIYSPTVLVDVPDSATINHEETFGPVVVVQPVRDEDEAIDIANRPMYGLCAGVLSDDESRAVKIAARLQAGAIRVNMVTISDEIHLPLGGVRDSGWGRSGPTGYRDDFTDVIAITIQSGQQQLPIN</sequence>
<evidence type="ECO:0000259" key="4">
    <source>
        <dbReference type="Pfam" id="PF00171"/>
    </source>
</evidence>
<keyword evidence="6" id="KW-1185">Reference proteome</keyword>
<accession>A0A3S4VPT4</accession>
<dbReference type="AlphaFoldDB" id="A0A3S4VPT4"/>
<organism evidence="5 6">
    <name type="scientific">Mycolicibacterium aurum</name>
    <name type="common">Mycobacterium aurum</name>
    <dbReference type="NCBI Taxonomy" id="1791"/>
    <lineage>
        <taxon>Bacteria</taxon>
        <taxon>Bacillati</taxon>
        <taxon>Actinomycetota</taxon>
        <taxon>Actinomycetes</taxon>
        <taxon>Mycobacteriales</taxon>
        <taxon>Mycobacteriaceae</taxon>
        <taxon>Mycolicibacterium</taxon>
    </lineage>
</organism>
<dbReference type="PANTHER" id="PTHR42986:SF1">
    <property type="entry name" value="BENZALDEHYDE DEHYDROGENASE YFMT"/>
    <property type="match status" value="1"/>
</dbReference>
<evidence type="ECO:0000256" key="2">
    <source>
        <dbReference type="ARBA" id="ARBA00023002"/>
    </source>
</evidence>
<dbReference type="EC" id="1.2.1.8" evidence="5"/>
<keyword evidence="3" id="KW-0520">NAD</keyword>
<dbReference type="GO" id="GO:0036243">
    <property type="term" value="F:succinate-semialdehyde dehydrogenase (NADP+) activity"/>
    <property type="evidence" value="ECO:0007669"/>
    <property type="project" value="UniProtKB-EC"/>
</dbReference>
<dbReference type="Gene3D" id="3.40.605.10">
    <property type="entry name" value="Aldehyde Dehydrogenase, Chain A, domain 1"/>
    <property type="match status" value="1"/>
</dbReference>
<protein>
    <submittedName>
        <fullName evidence="5">Aldehyde dehydrogenase</fullName>
        <ecNumber evidence="5">1.2.1.79</ecNumber>
        <ecNumber evidence="5">1.2.1.8</ecNumber>
    </submittedName>
</protein>
<dbReference type="PANTHER" id="PTHR42986">
    <property type="entry name" value="BENZALDEHYDE DEHYDROGENASE YFMT"/>
    <property type="match status" value="1"/>
</dbReference>
<dbReference type="Proteomes" id="UP000279306">
    <property type="component" value="Chromosome"/>
</dbReference>
<dbReference type="SUPFAM" id="SSF53720">
    <property type="entry name" value="ALDH-like"/>
    <property type="match status" value="1"/>
</dbReference>
<dbReference type="EMBL" id="LR134356">
    <property type="protein sequence ID" value="VEG52587.1"/>
    <property type="molecule type" value="Genomic_DNA"/>
</dbReference>
<name>A0A3S4VPT4_MYCAU</name>
<dbReference type="InterPro" id="IPR016161">
    <property type="entry name" value="Ald_DH/histidinol_DH"/>
</dbReference>
<dbReference type="EC" id="1.2.1.79" evidence="5"/>
<dbReference type="RefSeq" id="WP_048630399.1">
    <property type="nucleotide sequence ID" value="NZ_CVQQ01000001.1"/>
</dbReference>
<feature type="domain" description="Aldehyde dehydrogenase" evidence="4">
    <location>
        <begin position="28"/>
        <end position="485"/>
    </location>
</feature>